<evidence type="ECO:0000313" key="4">
    <source>
        <dbReference type="Proteomes" id="UP000078555"/>
    </source>
</evidence>
<feature type="transmembrane region" description="Helical" evidence="2">
    <location>
        <begin position="78"/>
        <end position="96"/>
    </location>
</feature>
<accession>A0A1A8ZVS3</accession>
<name>A0A1A8ZVS3_PLAOA</name>
<keyword evidence="2" id="KW-0472">Membrane</keyword>
<feature type="compositionally biased region" description="Basic and acidic residues" evidence="1">
    <location>
        <begin position="29"/>
        <end position="38"/>
    </location>
</feature>
<evidence type="ECO:0000313" key="3">
    <source>
        <dbReference type="EMBL" id="SBT47936.1"/>
    </source>
</evidence>
<evidence type="ECO:0000256" key="2">
    <source>
        <dbReference type="SAM" id="Phobius"/>
    </source>
</evidence>
<feature type="transmembrane region" description="Helical" evidence="2">
    <location>
        <begin position="132"/>
        <end position="149"/>
    </location>
</feature>
<dbReference type="AlphaFoldDB" id="A0A1A8ZVS3"/>
<evidence type="ECO:0000256" key="1">
    <source>
        <dbReference type="SAM" id="MobiDB-lite"/>
    </source>
</evidence>
<reference evidence="4" key="1">
    <citation type="submission" date="2016-05" db="EMBL/GenBank/DDBJ databases">
        <authorList>
            <person name="Naeem Raeece"/>
        </authorList>
    </citation>
    <scope>NUCLEOTIDE SEQUENCE [LARGE SCALE GENOMIC DNA]</scope>
</reference>
<feature type="transmembrane region" description="Helical" evidence="2">
    <location>
        <begin position="102"/>
        <end position="120"/>
    </location>
</feature>
<organism evidence="3 4">
    <name type="scientific">Plasmodium ovale wallikeri</name>
    <dbReference type="NCBI Taxonomy" id="864142"/>
    <lineage>
        <taxon>Eukaryota</taxon>
        <taxon>Sar</taxon>
        <taxon>Alveolata</taxon>
        <taxon>Apicomplexa</taxon>
        <taxon>Aconoidasida</taxon>
        <taxon>Haemosporida</taxon>
        <taxon>Plasmodiidae</taxon>
        <taxon>Plasmodium</taxon>
        <taxon>Plasmodium (Plasmodium)</taxon>
    </lineage>
</organism>
<dbReference type="Proteomes" id="UP000078555">
    <property type="component" value="Unassembled WGS sequence"/>
</dbReference>
<keyword evidence="4" id="KW-1185">Reference proteome</keyword>
<feature type="region of interest" description="Disordered" evidence="1">
    <location>
        <begin position="1"/>
        <end position="39"/>
    </location>
</feature>
<protein>
    <submittedName>
        <fullName evidence="3">Transporter, putative</fullName>
    </submittedName>
</protein>
<keyword evidence="2" id="KW-1133">Transmembrane helix</keyword>
<keyword evidence="2" id="KW-0812">Transmembrane</keyword>
<dbReference type="EMBL" id="FLRD01000149">
    <property type="protein sequence ID" value="SBT47936.1"/>
    <property type="molecule type" value="Genomic_DNA"/>
</dbReference>
<sequence>MHGKKNGKCSIEDGSGKIKKKNNNIGKNNKADDGEKQGGNKYNTMDINNNCNIPEIRVNIENSSSSYFSRLIKNDEKWIPKVALMPMIILSVTGALRQLKYGIWDHSILVFFYYYLYLLLRGYKLFLKEQINYNKYIGTVFIVISLILYHCKMLLNTFEESALSSRYNFKEGEPECIGSGFYYASDEER</sequence>
<proteinExistence type="predicted"/>
<gene>
    <name evidence="3" type="ORF">POVWA1_056620</name>
</gene>